<evidence type="ECO:0000313" key="1">
    <source>
        <dbReference type="EMBL" id="JAE07699.1"/>
    </source>
</evidence>
<dbReference type="EMBL" id="GBRH01190197">
    <property type="protein sequence ID" value="JAE07699.1"/>
    <property type="molecule type" value="Transcribed_RNA"/>
</dbReference>
<reference evidence="1" key="1">
    <citation type="submission" date="2014-09" db="EMBL/GenBank/DDBJ databases">
        <authorList>
            <person name="Magalhaes I.L.F."/>
            <person name="Oliveira U."/>
            <person name="Santos F.R."/>
            <person name="Vidigal T.H.D.A."/>
            <person name="Brescovit A.D."/>
            <person name="Santos A.J."/>
        </authorList>
    </citation>
    <scope>NUCLEOTIDE SEQUENCE</scope>
    <source>
        <tissue evidence="1">Shoot tissue taken approximately 20 cm above the soil surface</tissue>
    </source>
</reference>
<proteinExistence type="predicted"/>
<reference evidence="1" key="2">
    <citation type="journal article" date="2015" name="Data Brief">
        <title>Shoot transcriptome of the giant reed, Arundo donax.</title>
        <authorList>
            <person name="Barrero R.A."/>
            <person name="Guerrero F.D."/>
            <person name="Moolhuijzen P."/>
            <person name="Goolsby J.A."/>
            <person name="Tidwell J."/>
            <person name="Bellgard S.E."/>
            <person name="Bellgard M.I."/>
        </authorList>
    </citation>
    <scope>NUCLEOTIDE SEQUENCE</scope>
    <source>
        <tissue evidence="1">Shoot tissue taken approximately 20 cm above the soil surface</tissue>
    </source>
</reference>
<accession>A0A0A9F915</accession>
<organism evidence="1">
    <name type="scientific">Arundo donax</name>
    <name type="common">Giant reed</name>
    <name type="synonym">Donax arundinaceus</name>
    <dbReference type="NCBI Taxonomy" id="35708"/>
    <lineage>
        <taxon>Eukaryota</taxon>
        <taxon>Viridiplantae</taxon>
        <taxon>Streptophyta</taxon>
        <taxon>Embryophyta</taxon>
        <taxon>Tracheophyta</taxon>
        <taxon>Spermatophyta</taxon>
        <taxon>Magnoliopsida</taxon>
        <taxon>Liliopsida</taxon>
        <taxon>Poales</taxon>
        <taxon>Poaceae</taxon>
        <taxon>PACMAD clade</taxon>
        <taxon>Arundinoideae</taxon>
        <taxon>Arundineae</taxon>
        <taxon>Arundo</taxon>
    </lineage>
</organism>
<protein>
    <submittedName>
        <fullName evidence="1">Uncharacterized protein</fullName>
    </submittedName>
</protein>
<name>A0A0A9F915_ARUDO</name>
<sequence length="17" mass="1643">MDRSGATAPGGSTQLGH</sequence>
<dbReference type="AlphaFoldDB" id="A0A0A9F915"/>